<sequence>MWKKARVNKQGEYHDDVQQVVHKIDEISMNIDSSSLKGHSSNDVLTQALSTKEHNGCVRGEVEQININDNEAEFDIFKERALIKMPKEREVVCESTSILPIALMSILRYAKKVIEKDSNITISLTAGIFGISRKSSMLRADIIDLCTCILVSSGNTQESRIQNLPSRSIVSKANQIVLAPFNPSVLYKSGALSVDTTS</sequence>
<evidence type="ECO:0000313" key="3">
    <source>
        <dbReference type="Proteomes" id="UP000321393"/>
    </source>
</evidence>
<organism evidence="2 4">
    <name type="scientific">Cucumis melo var. makuwa</name>
    <name type="common">Oriental melon</name>
    <dbReference type="NCBI Taxonomy" id="1194695"/>
    <lineage>
        <taxon>Eukaryota</taxon>
        <taxon>Viridiplantae</taxon>
        <taxon>Streptophyta</taxon>
        <taxon>Embryophyta</taxon>
        <taxon>Tracheophyta</taxon>
        <taxon>Spermatophyta</taxon>
        <taxon>Magnoliopsida</taxon>
        <taxon>eudicotyledons</taxon>
        <taxon>Gunneridae</taxon>
        <taxon>Pentapetalae</taxon>
        <taxon>rosids</taxon>
        <taxon>fabids</taxon>
        <taxon>Cucurbitales</taxon>
        <taxon>Cucurbitaceae</taxon>
        <taxon>Benincaseae</taxon>
        <taxon>Cucumis</taxon>
    </lineage>
</organism>
<reference evidence="3 4" key="1">
    <citation type="submission" date="2019-08" db="EMBL/GenBank/DDBJ databases">
        <title>Draft genome sequences of two oriental melons (Cucumis melo L. var makuwa).</title>
        <authorList>
            <person name="Kwon S.-Y."/>
        </authorList>
    </citation>
    <scope>NUCLEOTIDE SEQUENCE [LARGE SCALE GENOMIC DNA]</scope>
    <source>
        <strain evidence="4">cv. Chang Bougi</strain>
        <strain evidence="3">cv. SW 3</strain>
        <tissue evidence="2">Leaf</tissue>
    </source>
</reference>
<gene>
    <name evidence="2" type="ORF">E5676_scaffold1661G00060</name>
    <name evidence="1" type="ORF">E6C27_scaffold22G00260</name>
</gene>
<dbReference type="EMBL" id="SSTE01005668">
    <property type="protein sequence ID" value="KAA0060261.1"/>
    <property type="molecule type" value="Genomic_DNA"/>
</dbReference>
<evidence type="ECO:0000313" key="2">
    <source>
        <dbReference type="EMBL" id="TYJ95992.1"/>
    </source>
</evidence>
<dbReference type="Proteomes" id="UP000321393">
    <property type="component" value="Unassembled WGS sequence"/>
</dbReference>
<dbReference type="EMBL" id="SSTD01019972">
    <property type="protein sequence ID" value="TYJ95992.1"/>
    <property type="molecule type" value="Genomic_DNA"/>
</dbReference>
<proteinExistence type="predicted"/>
<dbReference type="Proteomes" id="UP000321947">
    <property type="component" value="Unassembled WGS sequence"/>
</dbReference>
<accession>A0A5D3B807</accession>
<evidence type="ECO:0000313" key="4">
    <source>
        <dbReference type="Proteomes" id="UP000321947"/>
    </source>
</evidence>
<comment type="caution">
    <text evidence="2">The sequence shown here is derived from an EMBL/GenBank/DDBJ whole genome shotgun (WGS) entry which is preliminary data.</text>
</comment>
<keyword evidence="2" id="KW-0418">Kinase</keyword>
<dbReference type="GO" id="GO:0016301">
    <property type="term" value="F:kinase activity"/>
    <property type="evidence" value="ECO:0007669"/>
    <property type="project" value="UniProtKB-KW"/>
</dbReference>
<dbReference type="AlphaFoldDB" id="A0A5D3B807"/>
<keyword evidence="2" id="KW-0808">Transferase</keyword>
<evidence type="ECO:0000313" key="1">
    <source>
        <dbReference type="EMBL" id="KAA0060261.1"/>
    </source>
</evidence>
<name>A0A5D3B807_CUCMM</name>
<protein>
    <submittedName>
        <fullName evidence="1 2">Serine/threonine-protein kinase nek2</fullName>
    </submittedName>
</protein>